<dbReference type="PANTHER" id="PTHR10237:SF1">
    <property type="entry name" value="DEFORMED EPIDERMAL AUTOREGULATORY FACTOR 1 HOMOLOG"/>
    <property type="match status" value="1"/>
</dbReference>
<dbReference type="PROSITE" id="PS50865">
    <property type="entry name" value="ZF_MYND_2"/>
    <property type="match status" value="1"/>
</dbReference>
<keyword evidence="11" id="KW-1185">Reference proteome</keyword>
<evidence type="ECO:0000256" key="8">
    <source>
        <dbReference type="PROSITE-ProRule" id="PRU00134"/>
    </source>
</evidence>
<evidence type="ECO:0000256" key="6">
    <source>
        <dbReference type="ARBA" id="ARBA00023163"/>
    </source>
</evidence>
<dbReference type="InterPro" id="IPR024119">
    <property type="entry name" value="TF_DEAF-1"/>
</dbReference>
<evidence type="ECO:0000256" key="3">
    <source>
        <dbReference type="ARBA" id="ARBA00022833"/>
    </source>
</evidence>
<evidence type="ECO:0000259" key="9">
    <source>
        <dbReference type="PROSITE" id="PS50865"/>
    </source>
</evidence>
<feature type="domain" description="MYND-type" evidence="9">
    <location>
        <begin position="17"/>
        <end position="57"/>
    </location>
</feature>
<dbReference type="GO" id="GO:0008270">
    <property type="term" value="F:zinc ion binding"/>
    <property type="evidence" value="ECO:0007669"/>
    <property type="project" value="UniProtKB-KW"/>
</dbReference>
<keyword evidence="5" id="KW-0238">DNA-binding</keyword>
<protein>
    <recommendedName>
        <fullName evidence="9">MYND-type domain-containing protein</fullName>
    </recommendedName>
</protein>
<keyword evidence="4" id="KW-0805">Transcription regulation</keyword>
<keyword evidence="6" id="KW-0804">Transcription</keyword>
<evidence type="ECO:0000256" key="2">
    <source>
        <dbReference type="ARBA" id="ARBA00022771"/>
    </source>
</evidence>
<evidence type="ECO:0000256" key="7">
    <source>
        <dbReference type="ARBA" id="ARBA00023242"/>
    </source>
</evidence>
<keyword evidence="3" id="KW-0862">Zinc</keyword>
<organism evidence="10 11">
    <name type="scientific">Roridomyces roridus</name>
    <dbReference type="NCBI Taxonomy" id="1738132"/>
    <lineage>
        <taxon>Eukaryota</taxon>
        <taxon>Fungi</taxon>
        <taxon>Dikarya</taxon>
        <taxon>Basidiomycota</taxon>
        <taxon>Agaricomycotina</taxon>
        <taxon>Agaricomycetes</taxon>
        <taxon>Agaricomycetidae</taxon>
        <taxon>Agaricales</taxon>
        <taxon>Marasmiineae</taxon>
        <taxon>Mycenaceae</taxon>
        <taxon>Roridomyces</taxon>
    </lineage>
</organism>
<evidence type="ECO:0000256" key="1">
    <source>
        <dbReference type="ARBA" id="ARBA00022723"/>
    </source>
</evidence>
<dbReference type="AlphaFoldDB" id="A0AAD7BDX3"/>
<keyword evidence="1" id="KW-0479">Metal-binding</keyword>
<keyword evidence="2 8" id="KW-0863">Zinc-finger</keyword>
<dbReference type="InterPro" id="IPR002893">
    <property type="entry name" value="Znf_MYND"/>
</dbReference>
<dbReference type="SUPFAM" id="SSF144232">
    <property type="entry name" value="HIT/MYND zinc finger-like"/>
    <property type="match status" value="1"/>
</dbReference>
<dbReference type="GO" id="GO:0000981">
    <property type="term" value="F:DNA-binding transcription factor activity, RNA polymerase II-specific"/>
    <property type="evidence" value="ECO:0007669"/>
    <property type="project" value="TreeGrafter"/>
</dbReference>
<evidence type="ECO:0000313" key="10">
    <source>
        <dbReference type="EMBL" id="KAJ7617888.1"/>
    </source>
</evidence>
<accession>A0AAD7BDX3</accession>
<dbReference type="Pfam" id="PF01753">
    <property type="entry name" value="zf-MYND"/>
    <property type="match status" value="1"/>
</dbReference>
<name>A0AAD7BDX3_9AGAR</name>
<sequence length="282" mass="33065">MAAVNAHVDAIEMNGFCVTCRVTLPYDDLKRCSRCQNATYCSTSCQKSHWKVHKKFCKTPEEARLETEDEAWAQVGAKYGHKKSNQAVLGRVPESLEAQGERFNAWVDEWEATILAWAFWAMNIPSPSTRDDILLNFTFVFELQRRLNPATPDHYFEMHGAEIMHTSEMIYYFQHCNNLPALDRWRQLPRFRTSIQIMVGWKGHLRFLYREVPNFTELQNKGRKDLVQTRFHDALAKNWVDDLRKAVDSTDREFFLSCLRSGVRIRLMYVMTPFSRVLQDVL</sequence>
<dbReference type="Gene3D" id="6.10.140.2220">
    <property type="match status" value="1"/>
</dbReference>
<reference evidence="10" key="1">
    <citation type="submission" date="2023-03" db="EMBL/GenBank/DDBJ databases">
        <title>Massive genome expansion in bonnet fungi (Mycena s.s.) driven by repeated elements and novel gene families across ecological guilds.</title>
        <authorList>
            <consortium name="Lawrence Berkeley National Laboratory"/>
            <person name="Harder C.B."/>
            <person name="Miyauchi S."/>
            <person name="Viragh M."/>
            <person name="Kuo A."/>
            <person name="Thoen E."/>
            <person name="Andreopoulos B."/>
            <person name="Lu D."/>
            <person name="Skrede I."/>
            <person name="Drula E."/>
            <person name="Henrissat B."/>
            <person name="Morin E."/>
            <person name="Kohler A."/>
            <person name="Barry K."/>
            <person name="LaButti K."/>
            <person name="Morin E."/>
            <person name="Salamov A."/>
            <person name="Lipzen A."/>
            <person name="Mereny Z."/>
            <person name="Hegedus B."/>
            <person name="Baldrian P."/>
            <person name="Stursova M."/>
            <person name="Weitz H."/>
            <person name="Taylor A."/>
            <person name="Grigoriev I.V."/>
            <person name="Nagy L.G."/>
            <person name="Martin F."/>
            <person name="Kauserud H."/>
        </authorList>
    </citation>
    <scope>NUCLEOTIDE SEQUENCE</scope>
    <source>
        <strain evidence="10">9284</strain>
    </source>
</reference>
<evidence type="ECO:0000313" key="11">
    <source>
        <dbReference type="Proteomes" id="UP001221142"/>
    </source>
</evidence>
<dbReference type="PANTHER" id="PTHR10237">
    <property type="entry name" value="DEFORMED EPIDERMAL AUTOREGULATORY FACTOR 1 HOMOLOG SUPPRESSIN"/>
    <property type="match status" value="1"/>
</dbReference>
<dbReference type="EMBL" id="JARKIF010000020">
    <property type="protein sequence ID" value="KAJ7617888.1"/>
    <property type="molecule type" value="Genomic_DNA"/>
</dbReference>
<dbReference type="Proteomes" id="UP001221142">
    <property type="component" value="Unassembled WGS sequence"/>
</dbReference>
<keyword evidence="7" id="KW-0539">Nucleus</keyword>
<comment type="caution">
    <text evidence="10">The sequence shown here is derived from an EMBL/GenBank/DDBJ whole genome shotgun (WGS) entry which is preliminary data.</text>
</comment>
<evidence type="ECO:0000256" key="5">
    <source>
        <dbReference type="ARBA" id="ARBA00023125"/>
    </source>
</evidence>
<dbReference type="GO" id="GO:0005634">
    <property type="term" value="C:nucleus"/>
    <property type="evidence" value="ECO:0007669"/>
    <property type="project" value="TreeGrafter"/>
</dbReference>
<dbReference type="GO" id="GO:0003677">
    <property type="term" value="F:DNA binding"/>
    <property type="evidence" value="ECO:0007669"/>
    <property type="project" value="UniProtKB-KW"/>
</dbReference>
<evidence type="ECO:0000256" key="4">
    <source>
        <dbReference type="ARBA" id="ARBA00023015"/>
    </source>
</evidence>
<gene>
    <name evidence="10" type="ORF">FB45DRAFT_932883</name>
</gene>
<proteinExistence type="predicted"/>
<dbReference type="PROSITE" id="PS01360">
    <property type="entry name" value="ZF_MYND_1"/>
    <property type="match status" value="1"/>
</dbReference>